<dbReference type="InterPro" id="IPR048402">
    <property type="entry name" value="YpeB_N"/>
</dbReference>
<evidence type="ECO:0000259" key="1">
    <source>
        <dbReference type="Pfam" id="PF14620"/>
    </source>
</evidence>
<dbReference type="Pfam" id="PF20769">
    <property type="entry name" value="YPEB_N"/>
    <property type="match status" value="1"/>
</dbReference>
<feature type="domain" description="Sporulation protein YpeB PepSY1 and PepSY2" evidence="1">
    <location>
        <begin position="180"/>
        <end position="369"/>
    </location>
</feature>
<proteinExistence type="predicted"/>
<comment type="caution">
    <text evidence="3">The sequence shown here is derived from an EMBL/GenBank/DDBJ whole genome shotgun (WGS) entry which is preliminary data.</text>
</comment>
<dbReference type="AlphaFoldDB" id="A0A9J6R893"/>
<dbReference type="InterPro" id="IPR014239">
    <property type="entry name" value="YpeB_PepSY1-2"/>
</dbReference>
<reference evidence="3" key="1">
    <citation type="submission" date="2022-11" db="EMBL/GenBank/DDBJ databases">
        <title>WGS of Natronobacillus azotifigens 24KS-1, an anaerobic diazotrophic haloalkaliphile from soda-rich habitats.</title>
        <authorList>
            <person name="Sorokin D.Y."/>
            <person name="Merkel A.Y."/>
        </authorList>
    </citation>
    <scope>NUCLEOTIDE SEQUENCE</scope>
    <source>
        <strain evidence="3">24KS-1</strain>
    </source>
</reference>
<dbReference type="Proteomes" id="UP001084197">
    <property type="component" value="Unassembled WGS sequence"/>
</dbReference>
<protein>
    <submittedName>
        <fullName evidence="3">Germination protein YpeB</fullName>
    </submittedName>
</protein>
<accession>A0A9J6R893</accession>
<organism evidence="3 4">
    <name type="scientific">Natronobacillus azotifigens</name>
    <dbReference type="NCBI Taxonomy" id="472978"/>
    <lineage>
        <taxon>Bacteria</taxon>
        <taxon>Bacillati</taxon>
        <taxon>Bacillota</taxon>
        <taxon>Bacilli</taxon>
        <taxon>Bacillales</taxon>
        <taxon>Bacillaceae</taxon>
        <taxon>Natronobacillus</taxon>
    </lineage>
</organism>
<evidence type="ECO:0000259" key="2">
    <source>
        <dbReference type="Pfam" id="PF20769"/>
    </source>
</evidence>
<dbReference type="RefSeq" id="WP_268778613.1">
    <property type="nucleotide sequence ID" value="NZ_JAPRAT010000002.1"/>
</dbReference>
<evidence type="ECO:0000313" key="3">
    <source>
        <dbReference type="EMBL" id="MCZ0701845.1"/>
    </source>
</evidence>
<feature type="domain" description="Sporulation protein YpeB N-terminal" evidence="2">
    <location>
        <begin position="27"/>
        <end position="162"/>
    </location>
</feature>
<name>A0A9J6R893_9BACI</name>
<sequence>MRRWILVGILAIAVIGTGAWGYQEHQEKNAMMIQAENNYQRAFHDLTYHMDLLHDKIGTTLALNTNEQLSPQLIDIWRLTSEAQMDVGQLPLALLPFNKTEQFLSEIGNFTYEVAVRNLEHDPLSEDEVEKLRQLYVSSDEIRQELRTVQHQVLNENLRWMDVELALLSNEGPYDNLIINGFETVEHAVQGYSEAQFPNLIAGMPEQHDGYLNISGRTLSEREAEEKVREEFNLNDDLTLSIAESGEGAQLPTYSASFDGQEEHGYVTLSKQGGHILSFMLNRDVNETQISLNDAQHRAEELLADQGLENMILLQGSQYSDSGVFQFIYQQDDYHVYPDRVQVKVALDNGDILGFTTRDYYRNHKEREIDEPKLTLEEAQDKVNPSVTIQDYHLAIVEDNRGDELVAYTFLGTIDNDTYRIVIDAETGMEVYVERLNDVESKWG</sequence>
<dbReference type="GO" id="GO:0009847">
    <property type="term" value="P:spore germination"/>
    <property type="evidence" value="ECO:0007669"/>
    <property type="project" value="InterPro"/>
</dbReference>
<dbReference type="Pfam" id="PF14620">
    <property type="entry name" value="YPEB_PepSY1-2"/>
    <property type="match status" value="1"/>
</dbReference>
<dbReference type="NCBIfam" id="TIGR02889">
    <property type="entry name" value="spore_YpeB"/>
    <property type="match status" value="1"/>
</dbReference>
<gene>
    <name evidence="3" type="primary">ypeB</name>
    <name evidence="3" type="ORF">OWO01_01295</name>
</gene>
<keyword evidence="4" id="KW-1185">Reference proteome</keyword>
<evidence type="ECO:0000313" key="4">
    <source>
        <dbReference type="Proteomes" id="UP001084197"/>
    </source>
</evidence>
<dbReference type="EMBL" id="JAPRAT010000002">
    <property type="protein sequence ID" value="MCZ0701845.1"/>
    <property type="molecule type" value="Genomic_DNA"/>
</dbReference>